<evidence type="ECO:0000313" key="3">
    <source>
        <dbReference type="Proteomes" id="UP000789508"/>
    </source>
</evidence>
<name>A0A9N9A572_9GLOM</name>
<reference evidence="2" key="1">
    <citation type="submission" date="2021-06" db="EMBL/GenBank/DDBJ databases">
        <authorList>
            <person name="Kallberg Y."/>
            <person name="Tangrot J."/>
            <person name="Rosling A."/>
        </authorList>
    </citation>
    <scope>NUCLEOTIDE SEQUENCE</scope>
    <source>
        <strain evidence="2">FL130A</strain>
    </source>
</reference>
<proteinExistence type="predicted"/>
<comment type="caution">
    <text evidence="2">The sequence shown here is derived from an EMBL/GenBank/DDBJ whole genome shotgun (WGS) entry which is preliminary data.</text>
</comment>
<dbReference type="Proteomes" id="UP000789508">
    <property type="component" value="Unassembled WGS sequence"/>
</dbReference>
<organism evidence="2 3">
    <name type="scientific">Ambispora leptoticha</name>
    <dbReference type="NCBI Taxonomy" id="144679"/>
    <lineage>
        <taxon>Eukaryota</taxon>
        <taxon>Fungi</taxon>
        <taxon>Fungi incertae sedis</taxon>
        <taxon>Mucoromycota</taxon>
        <taxon>Glomeromycotina</taxon>
        <taxon>Glomeromycetes</taxon>
        <taxon>Archaeosporales</taxon>
        <taxon>Ambisporaceae</taxon>
        <taxon>Ambispora</taxon>
    </lineage>
</organism>
<dbReference type="EMBL" id="CAJVPS010000978">
    <property type="protein sequence ID" value="CAG8518227.1"/>
    <property type="molecule type" value="Genomic_DNA"/>
</dbReference>
<dbReference type="AlphaFoldDB" id="A0A9N9A572"/>
<feature type="compositionally biased region" description="Polar residues" evidence="1">
    <location>
        <begin position="273"/>
        <end position="285"/>
    </location>
</feature>
<protein>
    <submittedName>
        <fullName evidence="2">3243_t:CDS:1</fullName>
    </submittedName>
</protein>
<evidence type="ECO:0000256" key="1">
    <source>
        <dbReference type="SAM" id="MobiDB-lite"/>
    </source>
</evidence>
<dbReference type="OrthoDB" id="2440340at2759"/>
<keyword evidence="3" id="KW-1185">Reference proteome</keyword>
<accession>A0A9N9A572</accession>
<evidence type="ECO:0000313" key="2">
    <source>
        <dbReference type="EMBL" id="CAG8518227.1"/>
    </source>
</evidence>
<feature type="region of interest" description="Disordered" evidence="1">
    <location>
        <begin position="262"/>
        <end position="293"/>
    </location>
</feature>
<sequence length="673" mass="78491">MRKDVKRREKTRKNGSLIDYTLSASNALVDRLSQLIESPRTNDPSLEKFLDFRFQKGVLKDKKSEYQHYKSELDTIKRYYSETSEIGKKFCRQLPCQIAIGSGKRPRSVGEHRISCMLVTFRAPSSTTLSNCDWQWEKTALDKKSQLLISFWDLQTKRQTIHMESKIHEEKAQLQQNELENHIRLERVSPLQTRQILDATKDIRKQDHLLRETTANLIEKDLLYESHAGQKRSYEPQETILDFENNLFLDKENKDEKRELPNYSISEFDDASGDSSNGTLNNGNEDITKENLENDEDGFMNDLAKLEYKTKFLNIRSDKKWRLPSGNYVEDILYEYAKDLPYENQLHSFIIDTSNETIMGLFNDVDYEHIITYNTSPEPELSNELIDFLMRYRKFGPNEVREVINSGINISPYDSKKHFNFHYIHQVFSQLLPRYELRPKDFTRSHLEGWFTSNIWSVMVDACLIDLESVEFIRGEGSSRASSLRKNYIRKCPKVKKIMGRKCDGIARDLGSPEEFAVSEEGHTWTGEDGTKYLSDGSLKMPKVMRDMLFQKVKKHGTNAVLLQAQYLQILVMDIPSGYMCRLRRYPSSKIPTVLSEIDDLISMVYDVLIAKLRITRCLDHLSNSSNETPNEALKKRLKKNAINLRQENDDYDFPNSQKTPKKRRIEQPPKKG</sequence>
<gene>
    <name evidence="2" type="ORF">ALEPTO_LOCUS4327</name>
</gene>
<feature type="region of interest" description="Disordered" evidence="1">
    <location>
        <begin position="645"/>
        <end position="673"/>
    </location>
</feature>